<dbReference type="InterPro" id="IPR003103">
    <property type="entry name" value="BAG_domain"/>
</dbReference>
<accession>A0A4X2L261</accession>
<dbReference type="SUPFAM" id="SSF63491">
    <property type="entry name" value="BAG domain"/>
    <property type="match status" value="1"/>
</dbReference>
<dbReference type="AlphaFoldDB" id="A0A4X2L261"/>
<dbReference type="GO" id="GO:0051087">
    <property type="term" value="F:protein-folding chaperone binding"/>
    <property type="evidence" value="ECO:0007669"/>
    <property type="project" value="InterPro"/>
</dbReference>
<dbReference type="PROSITE" id="PS50020">
    <property type="entry name" value="WW_DOMAIN_2"/>
    <property type="match status" value="1"/>
</dbReference>
<dbReference type="InterPro" id="IPR036533">
    <property type="entry name" value="BAG_dom_sf"/>
</dbReference>
<dbReference type="Proteomes" id="UP000314987">
    <property type="component" value="Unassembled WGS sequence"/>
</dbReference>
<keyword evidence="1" id="KW-0143">Chaperone</keyword>
<dbReference type="GO" id="GO:0046716">
    <property type="term" value="P:muscle cell cellular homeostasis"/>
    <property type="evidence" value="ECO:0007669"/>
    <property type="project" value="TreeGrafter"/>
</dbReference>
<dbReference type="GeneTree" id="ENSGT00940000159204"/>
<feature type="compositionally biased region" description="Polar residues" evidence="2">
    <location>
        <begin position="127"/>
        <end position="142"/>
    </location>
</feature>
<feature type="region of interest" description="Disordered" evidence="2">
    <location>
        <begin position="300"/>
        <end position="418"/>
    </location>
</feature>
<dbReference type="Pfam" id="PF00397">
    <property type="entry name" value="WW"/>
    <property type="match status" value="1"/>
</dbReference>
<feature type="region of interest" description="Disordered" evidence="2">
    <location>
        <begin position="213"/>
        <end position="283"/>
    </location>
</feature>
<dbReference type="STRING" id="29139.ENSVURP00010018769"/>
<dbReference type="InterPro" id="IPR001202">
    <property type="entry name" value="WW_dom"/>
</dbReference>
<dbReference type="PANTHER" id="PTHR12329">
    <property type="entry name" value="BCL2-ASSOCIATED ATHANOGENE"/>
    <property type="match status" value="1"/>
</dbReference>
<name>A0A4X2L261_VOMUR</name>
<evidence type="ECO:0000256" key="2">
    <source>
        <dbReference type="SAM" id="MobiDB-lite"/>
    </source>
</evidence>
<feature type="region of interest" description="Disordered" evidence="2">
    <location>
        <begin position="48"/>
        <end position="70"/>
    </location>
</feature>
<reference evidence="5" key="2">
    <citation type="submission" date="2025-08" db="UniProtKB">
        <authorList>
            <consortium name="Ensembl"/>
        </authorList>
    </citation>
    <scope>IDENTIFICATION</scope>
</reference>
<evidence type="ECO:0000259" key="3">
    <source>
        <dbReference type="PROSITE" id="PS50020"/>
    </source>
</evidence>
<feature type="domain" description="WW" evidence="3">
    <location>
        <begin position="24"/>
        <end position="57"/>
    </location>
</feature>
<reference evidence="5" key="3">
    <citation type="submission" date="2025-09" db="UniProtKB">
        <authorList>
            <consortium name="Ensembl"/>
        </authorList>
    </citation>
    <scope>IDENTIFICATION</scope>
</reference>
<feature type="compositionally biased region" description="Polar residues" evidence="2">
    <location>
        <begin position="323"/>
        <end position="332"/>
    </location>
</feature>
<dbReference type="PROSITE" id="PS01159">
    <property type="entry name" value="WW_DOMAIN_1"/>
    <property type="match status" value="1"/>
</dbReference>
<keyword evidence="6" id="KW-1185">Reference proteome</keyword>
<feature type="region of interest" description="Disordered" evidence="2">
    <location>
        <begin position="1"/>
        <end position="30"/>
    </location>
</feature>
<feature type="region of interest" description="Disordered" evidence="2">
    <location>
        <begin position="104"/>
        <end position="199"/>
    </location>
</feature>
<dbReference type="GO" id="GO:0005829">
    <property type="term" value="C:cytosol"/>
    <property type="evidence" value="ECO:0007669"/>
    <property type="project" value="TreeGrafter"/>
</dbReference>
<dbReference type="PROSITE" id="PS51035">
    <property type="entry name" value="BAG"/>
    <property type="match status" value="1"/>
</dbReference>
<feature type="compositionally biased region" description="Low complexity" evidence="2">
    <location>
        <begin position="170"/>
        <end position="190"/>
    </location>
</feature>
<dbReference type="Pfam" id="PF02179">
    <property type="entry name" value="BAG"/>
    <property type="match status" value="1"/>
</dbReference>
<feature type="compositionally biased region" description="Polar residues" evidence="2">
    <location>
        <begin position="300"/>
        <end position="312"/>
    </location>
</feature>
<dbReference type="Gene3D" id="2.20.70.10">
    <property type="match status" value="1"/>
</dbReference>
<dbReference type="CDD" id="cd00201">
    <property type="entry name" value="WW"/>
    <property type="match status" value="1"/>
</dbReference>
<dbReference type="InterPro" id="IPR036020">
    <property type="entry name" value="WW_dom_sf"/>
</dbReference>
<dbReference type="GO" id="GO:0005634">
    <property type="term" value="C:nucleus"/>
    <property type="evidence" value="ECO:0007669"/>
    <property type="project" value="TreeGrafter"/>
</dbReference>
<dbReference type="Ensembl" id="ENSVURT00010021333.1">
    <property type="protein sequence ID" value="ENSVURP00010018769.1"/>
    <property type="gene ID" value="ENSVURG00010014276.1"/>
</dbReference>
<dbReference type="PANTHER" id="PTHR12329:SF12">
    <property type="entry name" value="BAG FAMILY MOLECULAR CHAPERONE REGULATOR 3"/>
    <property type="match status" value="1"/>
</dbReference>
<dbReference type="GO" id="GO:0000774">
    <property type="term" value="F:adenyl-nucleotide exchange factor activity"/>
    <property type="evidence" value="ECO:0007669"/>
    <property type="project" value="TreeGrafter"/>
</dbReference>
<evidence type="ECO:0000259" key="4">
    <source>
        <dbReference type="PROSITE" id="PS51035"/>
    </source>
</evidence>
<dbReference type="GO" id="GO:0016020">
    <property type="term" value="C:membrane"/>
    <property type="evidence" value="ECO:0007669"/>
    <property type="project" value="TreeGrafter"/>
</dbReference>
<feature type="compositionally biased region" description="Basic and acidic residues" evidence="2">
    <location>
        <begin position="245"/>
        <end position="254"/>
    </location>
</feature>
<dbReference type="SMART" id="SM00264">
    <property type="entry name" value="BAG"/>
    <property type="match status" value="1"/>
</dbReference>
<proteinExistence type="predicted"/>
<evidence type="ECO:0000313" key="5">
    <source>
        <dbReference type="Ensembl" id="ENSVURP00010018769.1"/>
    </source>
</evidence>
<feature type="compositionally biased region" description="Pro residues" evidence="2">
    <location>
        <begin position="368"/>
        <end position="383"/>
    </location>
</feature>
<sequence>MSSAPHSPMVQMATSNNGNGGERDPLPPGWEIKIDPQTVWPFFVDHNRTTTWNDPPNRPSEESPKLPPAREGTLVYPQFRAGYIPIPVICEGSENRQQRPFYSYHQPGMQRVKAKTTPLRSQAPLRSFSSSESPLRTSSKSTQTEKRCGKATTAAAAPASQGLERPQLPAASDSSSSSSSSGLGSSAARSTKASRQFPRGYIPIPVIHKQNLPRHPARAYHQAQKTHYPASRGAKYQSQQPTYRVRADDREPKAGHAQSPFKVVARGTSSREGSPCRANAPVLSSSPALGHVVIDSPQASSHQLGVCQESSPVPQPENKPENKSSPAGSDLSSGYIPIQVIHKEADSKPVSQKPLPPSKKVEVKVPSAPVPSPSPIPCPPPAPGSSKNVDAEEKPTSPIPSSPELAPQKPTGMETGPKHPGVMKVEAILEKVQGLEQALNSFEGKKTDKKYLMIEEYLTKELLALDSVDPEGRADVRQARRDGVRKVQQILEKLEQKAEDVPGQVQVYELRLSSQDNVKPLQETMAVSATAVDKRKKSTRNENLVPILESFWCPPCTRACYINPCAYCLPTLLPWLKGAREGNQCTTTQE</sequence>
<dbReference type="GO" id="GO:0010664">
    <property type="term" value="P:negative regulation of striated muscle cell apoptotic process"/>
    <property type="evidence" value="ECO:0007669"/>
    <property type="project" value="TreeGrafter"/>
</dbReference>
<reference evidence="6" key="1">
    <citation type="submission" date="2018-12" db="EMBL/GenBank/DDBJ databases">
        <authorList>
            <person name="Yazar S."/>
        </authorList>
    </citation>
    <scope>NUCLEOTIDE SEQUENCE [LARGE SCALE GENOMIC DNA]</scope>
</reference>
<dbReference type="SMART" id="SM00456">
    <property type="entry name" value="WW"/>
    <property type="match status" value="1"/>
</dbReference>
<evidence type="ECO:0008006" key="7">
    <source>
        <dbReference type="Google" id="ProtNLM"/>
    </source>
</evidence>
<dbReference type="OMA" id="NESAAQC"/>
<organism evidence="5 6">
    <name type="scientific">Vombatus ursinus</name>
    <name type="common">Common wombat</name>
    <dbReference type="NCBI Taxonomy" id="29139"/>
    <lineage>
        <taxon>Eukaryota</taxon>
        <taxon>Metazoa</taxon>
        <taxon>Chordata</taxon>
        <taxon>Craniata</taxon>
        <taxon>Vertebrata</taxon>
        <taxon>Euteleostomi</taxon>
        <taxon>Mammalia</taxon>
        <taxon>Metatheria</taxon>
        <taxon>Diprotodontia</taxon>
        <taxon>Vombatidae</taxon>
        <taxon>Vombatus</taxon>
    </lineage>
</organism>
<dbReference type="SUPFAM" id="SSF51045">
    <property type="entry name" value="WW domain"/>
    <property type="match status" value="1"/>
</dbReference>
<evidence type="ECO:0000256" key="1">
    <source>
        <dbReference type="ARBA" id="ARBA00023186"/>
    </source>
</evidence>
<dbReference type="GO" id="GO:0050821">
    <property type="term" value="P:protein stabilization"/>
    <property type="evidence" value="ECO:0007669"/>
    <property type="project" value="TreeGrafter"/>
</dbReference>
<protein>
    <recommendedName>
        <fullName evidence="7">BAG cochaperone 3</fullName>
    </recommendedName>
</protein>
<evidence type="ECO:0000313" key="6">
    <source>
        <dbReference type="Proteomes" id="UP000314987"/>
    </source>
</evidence>
<dbReference type="Gene3D" id="1.20.58.120">
    <property type="entry name" value="BAG domain"/>
    <property type="match status" value="1"/>
</dbReference>
<dbReference type="InterPro" id="IPR039773">
    <property type="entry name" value="BAG_chaperone_regulator"/>
</dbReference>
<feature type="domain" description="BAG" evidence="4">
    <location>
        <begin position="421"/>
        <end position="498"/>
    </location>
</feature>
<dbReference type="FunFam" id="1.20.58.120:FF:000006">
    <property type="entry name" value="BAG family molecular chaperone regulator 3"/>
    <property type="match status" value="1"/>
</dbReference>